<dbReference type="Pfam" id="PF17767">
    <property type="entry name" value="NAPRTase_N"/>
    <property type="match status" value="1"/>
</dbReference>
<organism evidence="9 10">
    <name type="scientific">Wallemia ichthyophaga</name>
    <dbReference type="NCBI Taxonomy" id="245174"/>
    <lineage>
        <taxon>Eukaryota</taxon>
        <taxon>Fungi</taxon>
        <taxon>Dikarya</taxon>
        <taxon>Basidiomycota</taxon>
        <taxon>Wallemiomycotina</taxon>
        <taxon>Wallemiomycetes</taxon>
        <taxon>Wallemiales</taxon>
        <taxon>Wallemiaceae</taxon>
        <taxon>Wallemia</taxon>
    </lineage>
</organism>
<dbReference type="PROSITE" id="PS51379">
    <property type="entry name" value="4FE4S_FER_2"/>
    <property type="match status" value="1"/>
</dbReference>
<dbReference type="GO" id="GO:0006412">
    <property type="term" value="P:translation"/>
    <property type="evidence" value="ECO:0007669"/>
    <property type="project" value="UniProtKB-ARBA"/>
</dbReference>
<evidence type="ECO:0000256" key="4">
    <source>
        <dbReference type="ARBA" id="ARBA00022840"/>
    </source>
</evidence>
<feature type="domain" description="4Fe-4S ferredoxin-type" evidence="8">
    <location>
        <begin position="606"/>
        <end position="635"/>
    </location>
</feature>
<dbReference type="InterPro" id="IPR003439">
    <property type="entry name" value="ABC_transporter-like_ATP-bd"/>
</dbReference>
<dbReference type="GO" id="GO:0005759">
    <property type="term" value="C:mitochondrial matrix"/>
    <property type="evidence" value="ECO:0007669"/>
    <property type="project" value="InterPro"/>
</dbReference>
<evidence type="ECO:0000259" key="7">
    <source>
        <dbReference type="PROSITE" id="PS50893"/>
    </source>
</evidence>
<dbReference type="InterPro" id="IPR036068">
    <property type="entry name" value="Nicotinate_pribotase-like_C"/>
</dbReference>
<dbReference type="InterPro" id="IPR034348">
    <property type="entry name" value="RLI_dom_1"/>
</dbReference>
<gene>
    <name evidence="9" type="ORF">E3P86_03109</name>
</gene>
<dbReference type="InterPro" id="IPR003593">
    <property type="entry name" value="AAA+_ATPase"/>
</dbReference>
<dbReference type="CDD" id="cd03236">
    <property type="entry name" value="ABC_RNaseL_inhibitor_domain1"/>
    <property type="match status" value="1"/>
</dbReference>
<dbReference type="PANTHER" id="PTHR19248">
    <property type="entry name" value="ATP-BINDING TRANSPORT PROTEIN-RELATED"/>
    <property type="match status" value="1"/>
</dbReference>
<protein>
    <recommendedName>
        <fullName evidence="6">Nicotinate phosphoribosyltransferase</fullName>
        <ecNumber evidence="6">6.3.4.21</ecNumber>
    </recommendedName>
</protein>
<dbReference type="InterPro" id="IPR017871">
    <property type="entry name" value="ABC_transporter-like_CS"/>
</dbReference>
<keyword evidence="3" id="KW-0547">Nucleotide-binding</keyword>
<dbReference type="PROSITE" id="PS50893">
    <property type="entry name" value="ABC_TRANSPORTER_2"/>
    <property type="match status" value="2"/>
</dbReference>
<dbReference type="InterPro" id="IPR027417">
    <property type="entry name" value="P-loop_NTPase"/>
</dbReference>
<dbReference type="SUPFAM" id="SSF51690">
    <property type="entry name" value="Nicotinate/Quinolinate PRTase C-terminal domain-like"/>
    <property type="match status" value="1"/>
</dbReference>
<dbReference type="Pfam" id="PF00037">
    <property type="entry name" value="Fer4"/>
    <property type="match status" value="1"/>
</dbReference>
<dbReference type="SUPFAM" id="SSF54529">
    <property type="entry name" value="Mitochondrial glycoprotein MAM33-like"/>
    <property type="match status" value="1"/>
</dbReference>
<dbReference type="NCBIfam" id="NF009945">
    <property type="entry name" value="PRK13409.1"/>
    <property type="match status" value="1"/>
</dbReference>
<feature type="domain" description="ABC transporter" evidence="7">
    <location>
        <begin position="630"/>
        <end position="877"/>
    </location>
</feature>
<dbReference type="FunFam" id="3.40.50.300:FF:000152">
    <property type="entry name" value="ATP-binding cassette, sub-family E, member 1"/>
    <property type="match status" value="1"/>
</dbReference>
<evidence type="ECO:0000256" key="5">
    <source>
        <dbReference type="ARBA" id="ARBA00056499"/>
    </source>
</evidence>
<dbReference type="InterPro" id="IPR017896">
    <property type="entry name" value="4Fe4S_Fe-S-bd"/>
</dbReference>
<dbReference type="Gene3D" id="3.40.50.300">
    <property type="entry name" value="P-loop containing nucleotide triphosphate hydrolases"/>
    <property type="match status" value="2"/>
</dbReference>
<feature type="domain" description="ABC transporter" evidence="7">
    <location>
        <begin position="902"/>
        <end position="1124"/>
    </location>
</feature>
<dbReference type="GO" id="GO:0004516">
    <property type="term" value="F:nicotinate phosphoribosyltransferase activity"/>
    <property type="evidence" value="ECO:0007669"/>
    <property type="project" value="UniProtKB-UniRule"/>
</dbReference>
<sequence length="1161" mass="130546">MQMRFNKQAYDSIMDGLQFLTQLTLQPHEYSYLLSDKAPMFKSSYVDYLSNYRFKPHEQLDVRLVNTDNNGFGDLEIDIRGKWVETILYEVPLMSIVSESYFAYVDTDWSYDGQESIAKEKMKSMAQNGIILAEFGSRRRRSFQGHDIVIRALKEESDRLQNTGASGKLGGTSNVFFALKYDLPPIGTVAHEWTMGIGAITGYKNANYTALDLWEKTFGDKLLIALTDTFTTEAFWRELLDHPQKASKWIGIRQDSGDPVKFCKDANAVYQQLGIDTHTKTIVFSDGLDSDLCIKLKQVTDEHGFKSSFGVGTYLTNDYRKASNVSEKSKPLNIVIKIASVGDTPTIKLSDDLSKITGNNTDGTLTAQLSNEIKFETESASPEEPEWVRVFNEEKIWSIEDKAGSDEIVLSRQFGNEFIRVLFSISDLEQDESAAGQAEEPVDEVPAYSVRMSVSVTKPNSGALTVDCVSQNESILIDNISFYKDSKLATQLTADADWERRGLYIGPVFEHLDLDVQGEFQNYLAERGIDERLATFVPEYAVYKEQKENHQLDQLKMSEKLTRIALVNNDKCKPKKCRQVGNPNQEDTNLTNKQRNAKELVLSLKWVAFISETLCIGCGLCAKKCPFEAINIVNLPTNLESQVSHRYTANSFKLHRLPTPRAGQVLGMVGQNGTGKSTALKILAGKQKPNLGKYDDPPEWTEILKHYRGSELQNYFLKILEDNLKAIIKPQYVDHIPRAIKVPITVEKMLDSKMEMGNKDLIMDLLQLRVIKDREINQLSGGELQRFAIAMSCAQKADVYMFDEPSSYLDIKQRLNAAKVIRSLAEDQVYVIAVEHDLSVLDYLSDFVCCMYGMPAAYGVVTMPFSSREGLNIYLDGFLPTENMRFRQESLNFKIADAADDLTLDKTSSVPYPAMTKTMGGFKLNVKAGEFTDSEVIVMLGENGTGKTTLVRMLAGATKADNEADQPELKVSMKPQKITPKFQGTVRMLLLKQIKGAFMHPQFQTDVVRPMQLDAIIDQDVQTLSGGELQRVAIVLALGKPASVYLLDEPSSFLDSEQRISASRVIKRFILHAKKTAFIVEHDFIMATYLSDRVIVFDGEPAVEATANAPQSLLTGMNKFLESLQVTFRRDTTNYRPRVNKTDSLKDKEQKSTGNFFFVGD</sequence>
<dbReference type="GO" id="GO:0005524">
    <property type="term" value="F:ATP binding"/>
    <property type="evidence" value="ECO:0007669"/>
    <property type="project" value="UniProtKB-KW"/>
</dbReference>
<dbReference type="Pfam" id="PF00005">
    <property type="entry name" value="ABC_tran"/>
    <property type="match status" value="2"/>
</dbReference>
<dbReference type="InterPro" id="IPR003428">
    <property type="entry name" value="MAM33"/>
</dbReference>
<dbReference type="GO" id="GO:0009435">
    <property type="term" value="P:NAD+ biosynthetic process"/>
    <property type="evidence" value="ECO:0007669"/>
    <property type="project" value="UniProtKB-UniRule"/>
</dbReference>
<dbReference type="AlphaFoldDB" id="A0A4T0ITY9"/>
<comment type="caution">
    <text evidence="9">The sequence shown here is derived from an EMBL/GenBank/DDBJ whole genome shotgun (WGS) entry which is preliminary data.</text>
</comment>
<dbReference type="SUPFAM" id="SSF54862">
    <property type="entry name" value="4Fe-4S ferredoxins"/>
    <property type="match status" value="1"/>
</dbReference>
<dbReference type="SUPFAM" id="SSF52540">
    <property type="entry name" value="P-loop containing nucleoside triphosphate hydrolases"/>
    <property type="match status" value="2"/>
</dbReference>
<dbReference type="SMART" id="SM00382">
    <property type="entry name" value="AAA"/>
    <property type="match status" value="2"/>
</dbReference>
<dbReference type="Proteomes" id="UP000310689">
    <property type="component" value="Unassembled WGS sequence"/>
</dbReference>
<dbReference type="Pfam" id="PF02330">
    <property type="entry name" value="MAM33"/>
    <property type="match status" value="1"/>
</dbReference>
<dbReference type="SUPFAM" id="SSF54675">
    <property type="entry name" value="Nicotinate/Quinolinate PRTase N-terminal domain-like"/>
    <property type="match status" value="1"/>
</dbReference>
<proteinExistence type="inferred from homology"/>
<dbReference type="Gene3D" id="3.20.140.10">
    <property type="entry name" value="nicotinate phosphoribosyltransferase"/>
    <property type="match status" value="1"/>
</dbReference>
<dbReference type="GO" id="GO:0060255">
    <property type="term" value="P:regulation of macromolecule metabolic process"/>
    <property type="evidence" value="ECO:0007669"/>
    <property type="project" value="UniProtKB-ARBA"/>
</dbReference>
<evidence type="ECO:0000259" key="8">
    <source>
        <dbReference type="PROSITE" id="PS51379"/>
    </source>
</evidence>
<dbReference type="FunFam" id="3.40.50.300:FF:000144">
    <property type="entry name" value="ATP-binding cassette sub-family E member 1"/>
    <property type="match status" value="1"/>
</dbReference>
<evidence type="ECO:0000256" key="3">
    <source>
        <dbReference type="ARBA" id="ARBA00022741"/>
    </source>
</evidence>
<dbReference type="InterPro" id="IPR013283">
    <property type="entry name" value="RLI1"/>
</dbReference>
<dbReference type="InterPro" id="IPR040727">
    <property type="entry name" value="NAPRTase_N"/>
</dbReference>
<dbReference type="PROSITE" id="PS00198">
    <property type="entry name" value="4FE4S_FER_1"/>
    <property type="match status" value="1"/>
</dbReference>
<dbReference type="UniPathway" id="UPA00253">
    <property type="reaction ID" value="UER00457"/>
</dbReference>
<dbReference type="Gene3D" id="3.10.280.10">
    <property type="entry name" value="Mitochondrial glycoprotein"/>
    <property type="match status" value="1"/>
</dbReference>
<keyword evidence="6" id="KW-0436">Ligase</keyword>
<dbReference type="EC" id="6.3.4.21" evidence="6"/>
<dbReference type="InterPro" id="IPR006406">
    <property type="entry name" value="Nic_PRibTrfase"/>
</dbReference>
<dbReference type="GO" id="GO:0016887">
    <property type="term" value="F:ATP hydrolysis activity"/>
    <property type="evidence" value="ECO:0007669"/>
    <property type="project" value="InterPro"/>
</dbReference>
<comment type="pathway">
    <text evidence="6">Cofactor biosynthesis; NAD(+) biosynthesis; nicotinate D-ribonucleotide from nicotinate: step 1/1.</text>
</comment>
<comment type="function">
    <text evidence="5">Component of the multifactor complex (MFC) involved in translation initiation. Required for the binding of MFC to the 40S ribosome. Required for the processing and nuclear export of the 60S and 40S ribosomal subunits.</text>
</comment>
<comment type="PTM">
    <text evidence="6">Transiently phosphorylated on a His residue during the reaction cycle. Phosphorylation strongly increases the affinity for substrates and increases the rate of nicotinate D-ribonucleotide production. Dephosphorylation regenerates the low-affinity form of the enzyme, leading to product release.</text>
</comment>
<comment type="similarity">
    <text evidence="1 6">Belongs to the NAPRTase family.</text>
</comment>
<comment type="catalytic activity">
    <reaction evidence="6">
        <text>5-phospho-alpha-D-ribose 1-diphosphate + nicotinate + ATP + H2O = nicotinate beta-D-ribonucleotide + ADP + phosphate + diphosphate</text>
        <dbReference type="Rhea" id="RHEA:36163"/>
        <dbReference type="ChEBI" id="CHEBI:15377"/>
        <dbReference type="ChEBI" id="CHEBI:30616"/>
        <dbReference type="ChEBI" id="CHEBI:32544"/>
        <dbReference type="ChEBI" id="CHEBI:33019"/>
        <dbReference type="ChEBI" id="CHEBI:43474"/>
        <dbReference type="ChEBI" id="CHEBI:57502"/>
        <dbReference type="ChEBI" id="CHEBI:58017"/>
        <dbReference type="ChEBI" id="CHEBI:456216"/>
        <dbReference type="EC" id="6.3.4.21"/>
    </reaction>
</comment>
<accession>A0A4T0ITY9</accession>
<keyword evidence="2 6" id="KW-0662">Pyridine nucleotide biosynthesis</keyword>
<name>A0A4T0ITY9_WALIC</name>
<dbReference type="PRINTS" id="PR01868">
    <property type="entry name" value="ABCEFAMILY"/>
</dbReference>
<evidence type="ECO:0000256" key="1">
    <source>
        <dbReference type="ARBA" id="ARBA00010897"/>
    </source>
</evidence>
<dbReference type="Pfam" id="PF04095">
    <property type="entry name" value="NAPRTase"/>
    <property type="match status" value="1"/>
</dbReference>
<dbReference type="NCBIfam" id="TIGR01514">
    <property type="entry name" value="NAPRTase"/>
    <property type="match status" value="1"/>
</dbReference>
<evidence type="ECO:0000313" key="9">
    <source>
        <dbReference type="EMBL" id="TIB32677.1"/>
    </source>
</evidence>
<reference evidence="9 10" key="1">
    <citation type="submission" date="2019-03" db="EMBL/GenBank/DDBJ databases">
        <title>Sequencing 23 genomes of Wallemia ichthyophaga.</title>
        <authorList>
            <person name="Gostincar C."/>
        </authorList>
    </citation>
    <scope>NUCLEOTIDE SEQUENCE [LARGE SCALE GENOMIC DNA]</scope>
    <source>
        <strain evidence="9 10">EXF-6200</strain>
    </source>
</reference>
<dbReference type="EMBL" id="SPOI01000200">
    <property type="protein sequence ID" value="TIB32677.1"/>
    <property type="molecule type" value="Genomic_DNA"/>
</dbReference>
<evidence type="ECO:0000256" key="2">
    <source>
        <dbReference type="ARBA" id="ARBA00022642"/>
    </source>
</evidence>
<comment type="function">
    <text evidence="6">Catalyzes the synthesis of beta-nicotinate D-ribonucleotide from nicotinate and 5-phospho-D-ribose 1-phosphate at the expense of ATP.</text>
</comment>
<evidence type="ECO:0000313" key="10">
    <source>
        <dbReference type="Proteomes" id="UP000310689"/>
    </source>
</evidence>
<evidence type="ECO:0000256" key="6">
    <source>
        <dbReference type="RuleBase" id="RU003838"/>
    </source>
</evidence>
<dbReference type="InterPro" id="IPR036561">
    <property type="entry name" value="MAM33_sf"/>
</dbReference>
<dbReference type="InterPro" id="IPR017900">
    <property type="entry name" value="4Fe4S_Fe_S_CS"/>
</dbReference>
<dbReference type="PROSITE" id="PS00211">
    <property type="entry name" value="ABC_TRANSPORTER_1"/>
    <property type="match status" value="1"/>
</dbReference>
<dbReference type="InterPro" id="IPR041525">
    <property type="entry name" value="N/Namide_PRibTrfase"/>
</dbReference>
<keyword evidence="4" id="KW-0067">ATP-binding</keyword>